<evidence type="ECO:0000313" key="3">
    <source>
        <dbReference type="Proteomes" id="UP000231632"/>
    </source>
</evidence>
<dbReference type="PANTHER" id="PTHR35867:SF1">
    <property type="entry name" value="PROTEIN RSEC"/>
    <property type="match status" value="1"/>
</dbReference>
<dbReference type="Proteomes" id="UP000231632">
    <property type="component" value="Unassembled WGS sequence"/>
</dbReference>
<dbReference type="Pfam" id="PF04246">
    <property type="entry name" value="RseC_MucC"/>
    <property type="match status" value="1"/>
</dbReference>
<proteinExistence type="predicted"/>
<name>A0A1L8CL10_9PROT</name>
<keyword evidence="1" id="KW-0472">Membrane</keyword>
<feature type="transmembrane region" description="Helical" evidence="1">
    <location>
        <begin position="98"/>
        <end position="116"/>
    </location>
</feature>
<gene>
    <name evidence="2" type="ORF">MMIC_P0522</name>
</gene>
<reference evidence="2 3" key="1">
    <citation type="journal article" date="2017" name="Arch. Microbiol.">
        <title>Mariprofundus micogutta sp. nov., a novel iron-oxidizing zetaproteobacterium isolated from a deep-sea hydrothermal field at the Bayonnaise knoll of the Izu-Ogasawara arc, and a description of Mariprofundales ord. nov. and Zetaproteobacteria classis nov.</title>
        <authorList>
            <person name="Makita H."/>
            <person name="Tanaka E."/>
            <person name="Mitsunobu S."/>
            <person name="Miyazaki M."/>
            <person name="Nunoura T."/>
            <person name="Uematsu K."/>
            <person name="Takaki Y."/>
            <person name="Nishi S."/>
            <person name="Shimamura S."/>
            <person name="Takai K."/>
        </authorList>
    </citation>
    <scope>NUCLEOTIDE SEQUENCE [LARGE SCALE GENOMIC DNA]</scope>
    <source>
        <strain evidence="2 3">ET2</strain>
    </source>
</reference>
<dbReference type="InterPro" id="IPR007359">
    <property type="entry name" value="SigmaE_reg_RseC_MucC"/>
</dbReference>
<dbReference type="EMBL" id="BDFD01000003">
    <property type="protein sequence ID" value="GAV19575.1"/>
    <property type="molecule type" value="Genomic_DNA"/>
</dbReference>
<keyword evidence="1" id="KW-1133">Transmembrane helix</keyword>
<protein>
    <submittedName>
        <fullName evidence="2">Sigma-E factor negative regulatory protein RseC</fullName>
    </submittedName>
</protein>
<keyword evidence="1" id="KW-0812">Transmembrane</keyword>
<evidence type="ECO:0000256" key="1">
    <source>
        <dbReference type="SAM" id="Phobius"/>
    </source>
</evidence>
<dbReference type="RefSeq" id="WP_227819319.1">
    <property type="nucleotide sequence ID" value="NZ_BDFD01000003.1"/>
</dbReference>
<keyword evidence="3" id="KW-1185">Reference proteome</keyword>
<feature type="transmembrane region" description="Helical" evidence="1">
    <location>
        <begin position="128"/>
        <end position="149"/>
    </location>
</feature>
<sequence>MRHASSDEAVDRVKECEYRSDMEQQVEVIAVEGNQALVRGQRASACGGCAGKTSCSTMGSWIERAIELKVNNSVSAAVGDQVLLEVPDSLLLKVSFKLYALPMLAFVFVGLAMRSFALQQGLPHAELLAAVAGLAAVIVTFAWQMVSPLGKKTSLDIRMVKVIRQAESLVG</sequence>
<evidence type="ECO:0000313" key="2">
    <source>
        <dbReference type="EMBL" id="GAV19575.1"/>
    </source>
</evidence>
<accession>A0A1L8CL10</accession>
<organism evidence="2 3">
    <name type="scientific">Mariprofundus micogutta</name>
    <dbReference type="NCBI Taxonomy" id="1921010"/>
    <lineage>
        <taxon>Bacteria</taxon>
        <taxon>Pseudomonadati</taxon>
        <taxon>Pseudomonadota</taxon>
        <taxon>Candidatius Mariprofundia</taxon>
        <taxon>Mariprofundales</taxon>
        <taxon>Mariprofundaceae</taxon>
        <taxon>Mariprofundus</taxon>
    </lineage>
</organism>
<dbReference type="PANTHER" id="PTHR35867">
    <property type="entry name" value="PROTEIN RSEC"/>
    <property type="match status" value="1"/>
</dbReference>
<dbReference type="STRING" id="1921010.MMIC_P0522"/>
<dbReference type="AlphaFoldDB" id="A0A1L8CL10"/>
<comment type="caution">
    <text evidence="2">The sequence shown here is derived from an EMBL/GenBank/DDBJ whole genome shotgun (WGS) entry which is preliminary data.</text>
</comment>